<dbReference type="EMBL" id="JBHSFE010000014">
    <property type="protein sequence ID" value="MFC4609977.1"/>
    <property type="molecule type" value="Genomic_DNA"/>
</dbReference>
<keyword evidence="1" id="KW-0472">Membrane</keyword>
<evidence type="ECO:0000313" key="2">
    <source>
        <dbReference type="EMBL" id="MFC4609977.1"/>
    </source>
</evidence>
<protein>
    <submittedName>
        <fullName evidence="2">Uncharacterized protein</fullName>
    </submittedName>
</protein>
<comment type="caution">
    <text evidence="2">The sequence shown here is derived from an EMBL/GenBank/DDBJ whole genome shotgun (WGS) entry which is preliminary data.</text>
</comment>
<name>A0ABV9G7P3_9ACTN</name>
<evidence type="ECO:0000256" key="1">
    <source>
        <dbReference type="SAM" id="Phobius"/>
    </source>
</evidence>
<sequence length="211" mass="23212">MFKTPVRRARASGRPVLYAVTGLVMVALSVAAVVAGNFVWNGAPYPSADPDAVAQRLKDRSDGVYDGFALPEKYAADSGRVDTGACYYRGLRSIAHIDEARSDVRSFRLDWSVPDVPEATARDAQRRVRHRLVQQGWKLTHEGDRAGTTFRQLGFRFENPEGGDQVGVQWNDSTTTLFISVYAPCGQVPDGFVEYGWSGADWQPKEQAAGL</sequence>
<dbReference type="Proteomes" id="UP001595993">
    <property type="component" value="Unassembled WGS sequence"/>
</dbReference>
<keyword evidence="3" id="KW-1185">Reference proteome</keyword>
<reference evidence="3" key="1">
    <citation type="journal article" date="2019" name="Int. J. Syst. Evol. Microbiol.">
        <title>The Global Catalogue of Microorganisms (GCM) 10K type strain sequencing project: providing services to taxonomists for standard genome sequencing and annotation.</title>
        <authorList>
            <consortium name="The Broad Institute Genomics Platform"/>
            <consortium name="The Broad Institute Genome Sequencing Center for Infectious Disease"/>
            <person name="Wu L."/>
            <person name="Ma J."/>
        </authorList>
    </citation>
    <scope>NUCLEOTIDE SEQUENCE [LARGE SCALE GENOMIC DNA]</scope>
    <source>
        <strain evidence="3">CGMCC 4.7139</strain>
    </source>
</reference>
<accession>A0ABV9G7P3</accession>
<evidence type="ECO:0000313" key="3">
    <source>
        <dbReference type="Proteomes" id="UP001595993"/>
    </source>
</evidence>
<feature type="transmembrane region" description="Helical" evidence="1">
    <location>
        <begin position="16"/>
        <end position="40"/>
    </location>
</feature>
<keyword evidence="1" id="KW-0812">Transmembrane</keyword>
<dbReference type="RefSeq" id="WP_381197385.1">
    <property type="nucleotide sequence ID" value="NZ_JBHSFE010000014.1"/>
</dbReference>
<gene>
    <name evidence="2" type="ORF">ACFO9E_19495</name>
</gene>
<keyword evidence="1" id="KW-1133">Transmembrane helix</keyword>
<organism evidence="2 3">
    <name type="scientific">Streptomyces maoxianensis</name>
    <dbReference type="NCBI Taxonomy" id="1459942"/>
    <lineage>
        <taxon>Bacteria</taxon>
        <taxon>Bacillati</taxon>
        <taxon>Actinomycetota</taxon>
        <taxon>Actinomycetes</taxon>
        <taxon>Kitasatosporales</taxon>
        <taxon>Streptomycetaceae</taxon>
        <taxon>Streptomyces</taxon>
    </lineage>
</organism>
<proteinExistence type="predicted"/>